<organism evidence="4 5">
    <name type="scientific">Caenispirillum salinarum AK4</name>
    <dbReference type="NCBI Taxonomy" id="1238182"/>
    <lineage>
        <taxon>Bacteria</taxon>
        <taxon>Pseudomonadati</taxon>
        <taxon>Pseudomonadota</taxon>
        <taxon>Alphaproteobacteria</taxon>
        <taxon>Rhodospirillales</taxon>
        <taxon>Novispirillaceae</taxon>
        <taxon>Caenispirillum</taxon>
    </lineage>
</organism>
<keyword evidence="2" id="KW-0472">Membrane</keyword>
<dbReference type="EMBL" id="ANHY01000003">
    <property type="protein sequence ID" value="EKV32607.1"/>
    <property type="molecule type" value="Genomic_DNA"/>
</dbReference>
<keyword evidence="5" id="KW-1185">Reference proteome</keyword>
<proteinExistence type="predicted"/>
<name>K9H4X6_9PROT</name>
<dbReference type="Pfam" id="PF14145">
    <property type="entry name" value="YrhK"/>
    <property type="match status" value="1"/>
</dbReference>
<dbReference type="AlphaFoldDB" id="K9H4X6"/>
<evidence type="ECO:0000313" key="4">
    <source>
        <dbReference type="EMBL" id="EKV32607.1"/>
    </source>
</evidence>
<accession>K9H4X6</accession>
<feature type="region of interest" description="Disordered" evidence="1">
    <location>
        <begin position="70"/>
        <end position="99"/>
    </location>
</feature>
<feature type="transmembrane region" description="Helical" evidence="2">
    <location>
        <begin position="12"/>
        <end position="35"/>
    </location>
</feature>
<dbReference type="eggNOG" id="ENOG5033CKB">
    <property type="taxonomic scope" value="Bacteria"/>
</dbReference>
<reference evidence="4 5" key="1">
    <citation type="journal article" date="2013" name="Genome Announc.">
        <title>Draft Genome Sequence of an Alphaproteobacterium, Caenispirillum salinarum AK4(T), Isolated from a Solar Saltern.</title>
        <authorList>
            <person name="Khatri I."/>
            <person name="Singh A."/>
            <person name="Korpole S."/>
            <person name="Pinnaka A.K."/>
            <person name="Subramanian S."/>
        </authorList>
    </citation>
    <scope>NUCLEOTIDE SEQUENCE [LARGE SCALE GENOMIC DNA]</scope>
    <source>
        <strain evidence="4 5">AK4</strain>
    </source>
</reference>
<sequence>MHPLRQLLRKYEWVHLTLGFIGNTCFVVGSVLFLWESTKTIGTWLFIVGASGMWIGSTGSGVVSFARHHHEHHKDWRDIDGRRDRSRDGRHRQAPGGAG</sequence>
<dbReference type="Proteomes" id="UP000009881">
    <property type="component" value="Unassembled WGS sequence"/>
</dbReference>
<evidence type="ECO:0000259" key="3">
    <source>
        <dbReference type="Pfam" id="PF14145"/>
    </source>
</evidence>
<protein>
    <recommendedName>
        <fullName evidence="3">YrhK domain-containing protein</fullName>
    </recommendedName>
</protein>
<dbReference type="STRING" id="1238182.C882_2686"/>
<feature type="domain" description="YrhK" evidence="3">
    <location>
        <begin position="10"/>
        <end position="60"/>
    </location>
</feature>
<dbReference type="InterPro" id="IPR025424">
    <property type="entry name" value="YrhK_domain"/>
</dbReference>
<gene>
    <name evidence="4" type="ORF">C882_2686</name>
</gene>
<keyword evidence="2" id="KW-1133">Transmembrane helix</keyword>
<evidence type="ECO:0000256" key="2">
    <source>
        <dbReference type="SAM" id="Phobius"/>
    </source>
</evidence>
<keyword evidence="2" id="KW-0812">Transmembrane</keyword>
<evidence type="ECO:0000313" key="5">
    <source>
        <dbReference type="Proteomes" id="UP000009881"/>
    </source>
</evidence>
<dbReference type="OrthoDB" id="5862062at2"/>
<feature type="compositionally biased region" description="Basic and acidic residues" evidence="1">
    <location>
        <begin position="73"/>
        <end position="87"/>
    </location>
</feature>
<dbReference type="RefSeq" id="WP_009539095.1">
    <property type="nucleotide sequence ID" value="NZ_ANHY01000003.1"/>
</dbReference>
<comment type="caution">
    <text evidence="4">The sequence shown here is derived from an EMBL/GenBank/DDBJ whole genome shotgun (WGS) entry which is preliminary data.</text>
</comment>
<feature type="transmembrane region" description="Helical" evidence="2">
    <location>
        <begin position="41"/>
        <end position="66"/>
    </location>
</feature>
<evidence type="ECO:0000256" key="1">
    <source>
        <dbReference type="SAM" id="MobiDB-lite"/>
    </source>
</evidence>